<dbReference type="Proteomes" id="UP000007266">
    <property type="component" value="Linkage group 3"/>
</dbReference>
<proteinExistence type="predicted"/>
<evidence type="ECO:0000313" key="2">
    <source>
        <dbReference type="Proteomes" id="UP000007266"/>
    </source>
</evidence>
<sequence>MLPVQVKLVPKSNAKPKDLTSPASLNRGQIYSTIDVSKRCRAAFVEIDLDYDLFFKLILLPNFVGCALIRRMRCGPDGFLDKRSARDLHFNWPCTSAPAGTDDDSRDTSYYCTRLKIALWCKCKNLDKCCLLFNSLFQEIFVCNLGSFVPEIPHMPPSEMMNASR</sequence>
<keyword evidence="2" id="KW-1185">Reference proteome</keyword>
<accession>D6WGH4</accession>
<reference evidence="1 2" key="1">
    <citation type="journal article" date="2008" name="Nature">
        <title>The genome of the model beetle and pest Tribolium castaneum.</title>
        <authorList>
            <consortium name="Tribolium Genome Sequencing Consortium"/>
            <person name="Richards S."/>
            <person name="Gibbs R.A."/>
            <person name="Weinstock G.M."/>
            <person name="Brown S.J."/>
            <person name="Denell R."/>
            <person name="Beeman R.W."/>
            <person name="Gibbs R."/>
            <person name="Beeman R.W."/>
            <person name="Brown S.J."/>
            <person name="Bucher G."/>
            <person name="Friedrich M."/>
            <person name="Grimmelikhuijzen C.J."/>
            <person name="Klingler M."/>
            <person name="Lorenzen M."/>
            <person name="Richards S."/>
            <person name="Roth S."/>
            <person name="Schroder R."/>
            <person name="Tautz D."/>
            <person name="Zdobnov E.M."/>
            <person name="Muzny D."/>
            <person name="Gibbs R.A."/>
            <person name="Weinstock G.M."/>
            <person name="Attaway T."/>
            <person name="Bell S."/>
            <person name="Buhay C.J."/>
            <person name="Chandrabose M.N."/>
            <person name="Chavez D."/>
            <person name="Clerk-Blankenburg K.P."/>
            <person name="Cree A."/>
            <person name="Dao M."/>
            <person name="Davis C."/>
            <person name="Chacko J."/>
            <person name="Dinh H."/>
            <person name="Dugan-Rocha S."/>
            <person name="Fowler G."/>
            <person name="Garner T.T."/>
            <person name="Garnes J."/>
            <person name="Gnirke A."/>
            <person name="Hawes A."/>
            <person name="Hernandez J."/>
            <person name="Hines S."/>
            <person name="Holder M."/>
            <person name="Hume J."/>
            <person name="Jhangiani S.N."/>
            <person name="Joshi V."/>
            <person name="Khan Z.M."/>
            <person name="Jackson L."/>
            <person name="Kovar C."/>
            <person name="Kowis A."/>
            <person name="Lee S."/>
            <person name="Lewis L.R."/>
            <person name="Margolis J."/>
            <person name="Morgan M."/>
            <person name="Nazareth L.V."/>
            <person name="Nguyen N."/>
            <person name="Okwuonu G."/>
            <person name="Parker D."/>
            <person name="Richards S."/>
            <person name="Ruiz S.J."/>
            <person name="Santibanez J."/>
            <person name="Savard J."/>
            <person name="Scherer S.E."/>
            <person name="Schneider B."/>
            <person name="Sodergren E."/>
            <person name="Tautz D."/>
            <person name="Vattahil S."/>
            <person name="Villasana D."/>
            <person name="White C.S."/>
            <person name="Wright R."/>
            <person name="Park Y."/>
            <person name="Beeman R.W."/>
            <person name="Lord J."/>
            <person name="Oppert B."/>
            <person name="Lorenzen M."/>
            <person name="Brown S."/>
            <person name="Wang L."/>
            <person name="Savard J."/>
            <person name="Tautz D."/>
            <person name="Richards S."/>
            <person name="Weinstock G."/>
            <person name="Gibbs R.A."/>
            <person name="Liu Y."/>
            <person name="Worley K."/>
            <person name="Weinstock G."/>
            <person name="Elsik C.G."/>
            <person name="Reese J.T."/>
            <person name="Elhaik E."/>
            <person name="Landan G."/>
            <person name="Graur D."/>
            <person name="Arensburger P."/>
            <person name="Atkinson P."/>
            <person name="Beeman R.W."/>
            <person name="Beidler J."/>
            <person name="Brown S.J."/>
            <person name="Demuth J.P."/>
            <person name="Drury D.W."/>
            <person name="Du Y.Z."/>
            <person name="Fujiwara H."/>
            <person name="Lorenzen M."/>
            <person name="Maselli V."/>
            <person name="Osanai M."/>
            <person name="Park Y."/>
            <person name="Robertson H.M."/>
            <person name="Tu Z."/>
            <person name="Wang J.J."/>
            <person name="Wang S."/>
            <person name="Richards S."/>
            <person name="Song H."/>
            <person name="Zhang L."/>
            <person name="Sodergren E."/>
            <person name="Werner D."/>
            <person name="Stanke M."/>
            <person name="Morgenstern B."/>
            <person name="Solovyev V."/>
            <person name="Kosarev P."/>
            <person name="Brown G."/>
            <person name="Chen H.C."/>
            <person name="Ermolaeva O."/>
            <person name="Hlavina W."/>
            <person name="Kapustin Y."/>
            <person name="Kiryutin B."/>
            <person name="Kitts P."/>
            <person name="Maglott D."/>
            <person name="Pruitt K."/>
            <person name="Sapojnikov V."/>
            <person name="Souvorov A."/>
            <person name="Mackey A.J."/>
            <person name="Waterhouse R.M."/>
            <person name="Wyder S."/>
            <person name="Zdobnov E.M."/>
            <person name="Zdobnov E.M."/>
            <person name="Wyder S."/>
            <person name="Kriventseva E.V."/>
            <person name="Kadowaki T."/>
            <person name="Bork P."/>
            <person name="Aranda M."/>
            <person name="Bao R."/>
            <person name="Beermann A."/>
            <person name="Berns N."/>
            <person name="Bolognesi R."/>
            <person name="Bonneton F."/>
            <person name="Bopp D."/>
            <person name="Brown S.J."/>
            <person name="Bucher G."/>
            <person name="Butts T."/>
            <person name="Chaumot A."/>
            <person name="Denell R.E."/>
            <person name="Ferrier D.E."/>
            <person name="Friedrich M."/>
            <person name="Gordon C.M."/>
            <person name="Jindra M."/>
            <person name="Klingler M."/>
            <person name="Lan Q."/>
            <person name="Lattorff H.M."/>
            <person name="Laudet V."/>
            <person name="von Levetsow C."/>
            <person name="Liu Z."/>
            <person name="Lutz R."/>
            <person name="Lynch J.A."/>
            <person name="da Fonseca R.N."/>
            <person name="Posnien N."/>
            <person name="Reuter R."/>
            <person name="Roth S."/>
            <person name="Savard J."/>
            <person name="Schinko J.B."/>
            <person name="Schmitt C."/>
            <person name="Schoppmeier M."/>
            <person name="Schroder R."/>
            <person name="Shippy T.D."/>
            <person name="Simonnet F."/>
            <person name="Marques-Souza H."/>
            <person name="Tautz D."/>
            <person name="Tomoyasu Y."/>
            <person name="Trauner J."/>
            <person name="Van der Zee M."/>
            <person name="Vervoort M."/>
            <person name="Wittkopp N."/>
            <person name="Wimmer E.A."/>
            <person name="Yang X."/>
            <person name="Jones A.K."/>
            <person name="Sattelle D.B."/>
            <person name="Ebert P.R."/>
            <person name="Nelson D."/>
            <person name="Scott J.G."/>
            <person name="Beeman R.W."/>
            <person name="Muthukrishnan S."/>
            <person name="Kramer K.J."/>
            <person name="Arakane Y."/>
            <person name="Beeman R.W."/>
            <person name="Zhu Q."/>
            <person name="Hogenkamp D."/>
            <person name="Dixit R."/>
            <person name="Oppert B."/>
            <person name="Jiang H."/>
            <person name="Zou Z."/>
            <person name="Marshall J."/>
            <person name="Elpidina E."/>
            <person name="Vinokurov K."/>
            <person name="Oppert C."/>
            <person name="Zou Z."/>
            <person name="Evans J."/>
            <person name="Lu Z."/>
            <person name="Zhao P."/>
            <person name="Sumathipala N."/>
            <person name="Altincicek B."/>
            <person name="Vilcinskas A."/>
            <person name="Williams M."/>
            <person name="Hultmark D."/>
            <person name="Hetru C."/>
            <person name="Jiang H."/>
            <person name="Grimmelikhuijzen C.J."/>
            <person name="Hauser F."/>
            <person name="Cazzamali G."/>
            <person name="Williamson M."/>
            <person name="Park Y."/>
            <person name="Li B."/>
            <person name="Tanaka Y."/>
            <person name="Predel R."/>
            <person name="Neupert S."/>
            <person name="Schachtner J."/>
            <person name="Verleyen P."/>
            <person name="Raible F."/>
            <person name="Bork P."/>
            <person name="Friedrich M."/>
            <person name="Walden K.K."/>
            <person name="Robertson H.M."/>
            <person name="Angeli S."/>
            <person name="Foret S."/>
            <person name="Bucher G."/>
            <person name="Schuetz S."/>
            <person name="Maleszka R."/>
            <person name="Wimmer E.A."/>
            <person name="Beeman R.W."/>
            <person name="Lorenzen M."/>
            <person name="Tomoyasu Y."/>
            <person name="Miller S.C."/>
            <person name="Grossmann D."/>
            <person name="Bucher G."/>
        </authorList>
    </citation>
    <scope>NUCLEOTIDE SEQUENCE [LARGE SCALE GENOMIC DNA]</scope>
    <source>
        <strain evidence="1 2">Georgia GA2</strain>
    </source>
</reference>
<name>D6WGH4_TRICA</name>
<dbReference type="EMBL" id="KQ971321">
    <property type="protein sequence ID" value="EFA00560.1"/>
    <property type="molecule type" value="Genomic_DNA"/>
</dbReference>
<gene>
    <name evidence="1" type="primary">GLEAN_03428</name>
    <name evidence="1" type="ORF">TcasGA2_TC003428</name>
</gene>
<protein>
    <submittedName>
        <fullName evidence="1">Uncharacterized protein</fullName>
    </submittedName>
</protein>
<dbReference type="HOGENOM" id="CLU_1612963_0_0_1"/>
<evidence type="ECO:0000313" key="1">
    <source>
        <dbReference type="EMBL" id="EFA00560.1"/>
    </source>
</evidence>
<reference evidence="1 2" key="2">
    <citation type="journal article" date="2010" name="Nucleic Acids Res.">
        <title>BeetleBase in 2010: revisions to provide comprehensive genomic information for Tribolium castaneum.</title>
        <authorList>
            <person name="Kim H.S."/>
            <person name="Murphy T."/>
            <person name="Xia J."/>
            <person name="Caragea D."/>
            <person name="Park Y."/>
            <person name="Beeman R.W."/>
            <person name="Lorenzen M.D."/>
            <person name="Butcher S."/>
            <person name="Manak J.R."/>
            <person name="Brown S.J."/>
        </authorList>
    </citation>
    <scope>GENOME REANNOTATION</scope>
    <source>
        <strain evidence="1 2">Georgia GA2</strain>
    </source>
</reference>
<dbReference type="InParanoid" id="D6WGH4"/>
<organism evidence="1 2">
    <name type="scientific">Tribolium castaneum</name>
    <name type="common">Red flour beetle</name>
    <dbReference type="NCBI Taxonomy" id="7070"/>
    <lineage>
        <taxon>Eukaryota</taxon>
        <taxon>Metazoa</taxon>
        <taxon>Ecdysozoa</taxon>
        <taxon>Arthropoda</taxon>
        <taxon>Hexapoda</taxon>
        <taxon>Insecta</taxon>
        <taxon>Pterygota</taxon>
        <taxon>Neoptera</taxon>
        <taxon>Endopterygota</taxon>
        <taxon>Coleoptera</taxon>
        <taxon>Polyphaga</taxon>
        <taxon>Cucujiformia</taxon>
        <taxon>Tenebrionidae</taxon>
        <taxon>Tenebrionidae incertae sedis</taxon>
        <taxon>Tribolium</taxon>
    </lineage>
</organism>
<dbReference type="AlphaFoldDB" id="D6WGH4"/>